<comment type="caution">
    <text evidence="3">The sequence shown here is derived from an EMBL/GenBank/DDBJ whole genome shotgun (WGS) entry which is preliminary data.</text>
</comment>
<evidence type="ECO:0000313" key="3">
    <source>
        <dbReference type="EMBL" id="GBF93705.1"/>
    </source>
</evidence>
<dbReference type="Gene3D" id="3.20.20.80">
    <property type="entry name" value="Glycosidases"/>
    <property type="match status" value="1"/>
</dbReference>
<keyword evidence="2" id="KW-0812">Transmembrane</keyword>
<dbReference type="STRING" id="307507.A0A2V0P9D5"/>
<keyword evidence="4" id="KW-1185">Reference proteome</keyword>
<sequence length="425" mass="46069">MAAGVRAAPPLLPHPGGRKARAAALRGAPRLGVAAAAAAVLVLALSYTLSEGGERARLAADQADGRLFVLAFYFPQFHPIPENDAIYFEGFSDWALVKDAPPTNRLGAPVKKPAPPLGYYDPRDYIVRRAQAQLARDYGLDGFIYYHYWLENKLVMGEVIDRMLLDGQPDLPFVLCWVNESWQRKFYGMERKVTFEQKFDAPADHAAYLARVFESPLYLRVDGRPLLIVYTRDMPQSYLSALQDGVEALTGRRMFITSCLMTLEDMYRLMPGADALVEFHPNLNPGYPNTTNYGQDLALAEQCPYPMTAEGFFNVTVPRLRAAMCEARSGDALYAVFAWNEWGEGAVLEPNTGEGARLGEALARARREAERLHGEDRASGRCRGAPGAAGGGGGAAGAPGAGGAASPPPLRIRPGHGDGVGDAPA</sequence>
<keyword evidence="2" id="KW-0472">Membrane</keyword>
<reference evidence="3 4" key="1">
    <citation type="journal article" date="2018" name="Sci. Rep.">
        <title>Raphidocelis subcapitata (=Pseudokirchneriella subcapitata) provides an insight into genome evolution and environmental adaptations in the Sphaeropleales.</title>
        <authorList>
            <person name="Suzuki S."/>
            <person name="Yamaguchi H."/>
            <person name="Nakajima N."/>
            <person name="Kawachi M."/>
        </authorList>
    </citation>
    <scope>NUCLEOTIDE SEQUENCE [LARGE SCALE GENOMIC DNA]</scope>
    <source>
        <strain evidence="3 4">NIES-35</strain>
    </source>
</reference>
<dbReference type="EMBL" id="BDRX01000043">
    <property type="protein sequence ID" value="GBF93705.1"/>
    <property type="molecule type" value="Genomic_DNA"/>
</dbReference>
<evidence type="ECO:0000256" key="1">
    <source>
        <dbReference type="SAM" id="MobiDB-lite"/>
    </source>
</evidence>
<feature type="transmembrane region" description="Helical" evidence="2">
    <location>
        <begin position="28"/>
        <end position="49"/>
    </location>
</feature>
<protein>
    <recommendedName>
        <fullName evidence="5">Glycosyltransferase</fullName>
    </recommendedName>
</protein>
<feature type="compositionally biased region" description="Basic and acidic residues" evidence="1">
    <location>
        <begin position="367"/>
        <end position="379"/>
    </location>
</feature>
<evidence type="ECO:0000256" key="2">
    <source>
        <dbReference type="SAM" id="Phobius"/>
    </source>
</evidence>
<keyword evidence="2" id="KW-1133">Transmembrane helix</keyword>
<dbReference type="OrthoDB" id="412146at2759"/>
<accession>A0A2V0P9D5</accession>
<feature type="compositionally biased region" description="Gly residues" evidence="1">
    <location>
        <begin position="387"/>
        <end position="403"/>
    </location>
</feature>
<dbReference type="AlphaFoldDB" id="A0A2V0P9D5"/>
<feature type="region of interest" description="Disordered" evidence="1">
    <location>
        <begin position="367"/>
        <end position="425"/>
    </location>
</feature>
<proteinExistence type="predicted"/>
<name>A0A2V0P9D5_9CHLO</name>
<dbReference type="Pfam" id="PF14307">
    <property type="entry name" value="Glyco_tran_WbsX"/>
    <property type="match status" value="1"/>
</dbReference>
<dbReference type="PANTHER" id="PTHR41244:SF1">
    <property type="entry name" value="GLYCOSYLTRANSFERASE"/>
    <property type="match status" value="1"/>
</dbReference>
<gene>
    <name evidence="3" type="ORF">Rsub_06808</name>
</gene>
<organism evidence="3 4">
    <name type="scientific">Raphidocelis subcapitata</name>
    <dbReference type="NCBI Taxonomy" id="307507"/>
    <lineage>
        <taxon>Eukaryota</taxon>
        <taxon>Viridiplantae</taxon>
        <taxon>Chlorophyta</taxon>
        <taxon>core chlorophytes</taxon>
        <taxon>Chlorophyceae</taxon>
        <taxon>CS clade</taxon>
        <taxon>Sphaeropleales</taxon>
        <taxon>Selenastraceae</taxon>
        <taxon>Raphidocelis</taxon>
    </lineage>
</organism>
<dbReference type="InParanoid" id="A0A2V0P9D5"/>
<dbReference type="Proteomes" id="UP000247498">
    <property type="component" value="Unassembled WGS sequence"/>
</dbReference>
<dbReference type="InterPro" id="IPR032719">
    <property type="entry name" value="WbsX"/>
</dbReference>
<dbReference type="PANTHER" id="PTHR41244">
    <property type="entry name" value="RHAMNAN SYNTHESIS F"/>
    <property type="match status" value="1"/>
</dbReference>
<evidence type="ECO:0008006" key="5">
    <source>
        <dbReference type="Google" id="ProtNLM"/>
    </source>
</evidence>
<evidence type="ECO:0000313" key="4">
    <source>
        <dbReference type="Proteomes" id="UP000247498"/>
    </source>
</evidence>